<evidence type="ECO:0000313" key="3">
    <source>
        <dbReference type="Proteomes" id="UP000030653"/>
    </source>
</evidence>
<feature type="region of interest" description="Disordered" evidence="1">
    <location>
        <begin position="248"/>
        <end position="267"/>
    </location>
</feature>
<protein>
    <recommendedName>
        <fullName evidence="4">Ricin B lectin domain-containing protein</fullName>
    </recommendedName>
</protein>
<accession>M5G6H2</accession>
<evidence type="ECO:0000313" key="2">
    <source>
        <dbReference type="EMBL" id="EJU05856.1"/>
    </source>
</evidence>
<dbReference type="Gene3D" id="2.80.10.50">
    <property type="match status" value="1"/>
</dbReference>
<dbReference type="STRING" id="1858805.M5G6H2"/>
<reference evidence="2 3" key="1">
    <citation type="journal article" date="2012" name="Science">
        <title>The Paleozoic origin of enzymatic lignin decomposition reconstructed from 31 fungal genomes.</title>
        <authorList>
            <person name="Floudas D."/>
            <person name="Binder M."/>
            <person name="Riley R."/>
            <person name="Barry K."/>
            <person name="Blanchette R.A."/>
            <person name="Henrissat B."/>
            <person name="Martinez A.T."/>
            <person name="Otillar R."/>
            <person name="Spatafora J.W."/>
            <person name="Yadav J.S."/>
            <person name="Aerts A."/>
            <person name="Benoit I."/>
            <person name="Boyd A."/>
            <person name="Carlson A."/>
            <person name="Copeland A."/>
            <person name="Coutinho P.M."/>
            <person name="de Vries R.P."/>
            <person name="Ferreira P."/>
            <person name="Findley K."/>
            <person name="Foster B."/>
            <person name="Gaskell J."/>
            <person name="Glotzer D."/>
            <person name="Gorecki P."/>
            <person name="Heitman J."/>
            <person name="Hesse C."/>
            <person name="Hori C."/>
            <person name="Igarashi K."/>
            <person name="Jurgens J.A."/>
            <person name="Kallen N."/>
            <person name="Kersten P."/>
            <person name="Kohler A."/>
            <person name="Kuees U."/>
            <person name="Kumar T.K.A."/>
            <person name="Kuo A."/>
            <person name="LaButti K."/>
            <person name="Larrondo L.F."/>
            <person name="Lindquist E."/>
            <person name="Ling A."/>
            <person name="Lombard V."/>
            <person name="Lucas S."/>
            <person name="Lundell T."/>
            <person name="Martin R."/>
            <person name="McLaughlin D.J."/>
            <person name="Morgenstern I."/>
            <person name="Morin E."/>
            <person name="Murat C."/>
            <person name="Nagy L.G."/>
            <person name="Nolan M."/>
            <person name="Ohm R.A."/>
            <person name="Patyshakuliyeva A."/>
            <person name="Rokas A."/>
            <person name="Ruiz-Duenas F.J."/>
            <person name="Sabat G."/>
            <person name="Salamov A."/>
            <person name="Samejima M."/>
            <person name="Schmutz J."/>
            <person name="Slot J.C."/>
            <person name="St John F."/>
            <person name="Stenlid J."/>
            <person name="Sun H."/>
            <person name="Sun S."/>
            <person name="Syed K."/>
            <person name="Tsang A."/>
            <person name="Wiebenga A."/>
            <person name="Young D."/>
            <person name="Pisabarro A."/>
            <person name="Eastwood D.C."/>
            <person name="Martin F."/>
            <person name="Cullen D."/>
            <person name="Grigoriev I.V."/>
            <person name="Hibbett D.S."/>
        </authorList>
    </citation>
    <scope>NUCLEOTIDE SEQUENCE [LARGE SCALE GENOMIC DNA]</scope>
    <source>
        <strain evidence="2 3">DJM-731 SS1</strain>
    </source>
</reference>
<organism evidence="2 3">
    <name type="scientific">Dacryopinax primogenitus (strain DJM 731)</name>
    <name type="common">Brown rot fungus</name>
    <dbReference type="NCBI Taxonomy" id="1858805"/>
    <lineage>
        <taxon>Eukaryota</taxon>
        <taxon>Fungi</taxon>
        <taxon>Dikarya</taxon>
        <taxon>Basidiomycota</taxon>
        <taxon>Agaricomycotina</taxon>
        <taxon>Dacrymycetes</taxon>
        <taxon>Dacrymycetales</taxon>
        <taxon>Dacrymycetaceae</taxon>
        <taxon>Dacryopinax</taxon>
    </lineage>
</organism>
<dbReference type="AlphaFoldDB" id="M5G6H2"/>
<dbReference type="Proteomes" id="UP000030653">
    <property type="component" value="Unassembled WGS sequence"/>
</dbReference>
<dbReference type="EMBL" id="JH795856">
    <property type="protein sequence ID" value="EJU05856.1"/>
    <property type="molecule type" value="Genomic_DNA"/>
</dbReference>
<dbReference type="GeneID" id="63690765"/>
<name>M5G6H2_DACPD</name>
<keyword evidence="3" id="KW-1185">Reference proteome</keyword>
<dbReference type="InterPro" id="IPR035992">
    <property type="entry name" value="Ricin_B-like_lectins"/>
</dbReference>
<dbReference type="OMA" id="RWIVESL"/>
<evidence type="ECO:0000256" key="1">
    <source>
        <dbReference type="SAM" id="MobiDB-lite"/>
    </source>
</evidence>
<dbReference type="SUPFAM" id="SSF50370">
    <property type="entry name" value="Ricin B-like lectins"/>
    <property type="match status" value="1"/>
</dbReference>
<evidence type="ECO:0008006" key="4">
    <source>
        <dbReference type="Google" id="ProtNLM"/>
    </source>
</evidence>
<dbReference type="RefSeq" id="XP_040632750.1">
    <property type="nucleotide sequence ID" value="XM_040775703.1"/>
</dbReference>
<proteinExistence type="predicted"/>
<gene>
    <name evidence="2" type="ORF">DACRYDRAFT_62552</name>
</gene>
<dbReference type="CDD" id="cd00161">
    <property type="entry name" value="beta-trefoil_Ricin-like"/>
    <property type="match status" value="1"/>
</dbReference>
<dbReference type="OrthoDB" id="9895617at2759"/>
<dbReference type="HOGENOM" id="CLU_066671_0_0_1"/>
<sequence length="285" mass="31302">MTNITDPPTEAAPPAYGDHVASPGASVTHGFPNGYFIIRHLSTNRVLDLGGSATADNSEVFLWPEKEGSLVEELRDPGAHNQVFFIDHTGALCSRVSGHAIDVQDGALVLRHRRPYAPPFPNKYSHPLPTFSYDARTNIICATFACDPNYPNPLYPLTAESSSAAWRSRDYVLASVPMKAPPSILDSAHSFLLNAASQLQLLPGRQGEQFDIAEDEVLDADRADDEDVNDDNSGERWRHAKLVSLPLGWNDKTGKGGGGKRDRERRRWMVVPLVRRGGTPRNSHS</sequence>